<reference evidence="1" key="1">
    <citation type="submission" date="2020-03" db="EMBL/GenBank/DDBJ databases">
        <title>The deep terrestrial virosphere.</title>
        <authorList>
            <person name="Holmfeldt K."/>
            <person name="Nilsson E."/>
            <person name="Simone D."/>
            <person name="Lopez-Fernandez M."/>
            <person name="Wu X."/>
            <person name="de Brujin I."/>
            <person name="Lundin D."/>
            <person name="Andersson A."/>
            <person name="Bertilsson S."/>
            <person name="Dopson M."/>
        </authorList>
    </citation>
    <scope>NUCLEOTIDE SEQUENCE</scope>
    <source>
        <strain evidence="2">MM415A00216</strain>
        <strain evidence="1">MM415B00427</strain>
    </source>
</reference>
<evidence type="ECO:0000313" key="2">
    <source>
        <dbReference type="EMBL" id="QJA84201.1"/>
    </source>
</evidence>
<name>A0A6M3J882_9ZZZZ</name>
<sequence length="401" mass="45600">MPETIEKEKTLSDMETPMSELLMAKIETAARRAYCYVVYFDVAKSTIKQMLEKFAPSRPADGSKGFIAYTNEKRRVKMKTARFLTRKLKLKEIGLLNDEVIERLAGEINLLLFGADWIKVKMLHGPEITEAYRDCIGAQSCMTGNCAAYTCLYEMNPERFAMLVMEAGDNHARAIVSTLDSGKRLLDRVFSDCELLKEEMRKYAIKQGWFYRFDDDPADCKVSCSTQNSDLTELIVSGLVWSDGAVPYMDTLKNALINEEDHTLTIFHYEVKNKPEIDDKTFRLETTDGSIRRLFCAVCGCSLHGREPVIEIYNSEDELICENCWDESYVTCDFCGTAVYKEDVICLTDTREDCCELCEEDYTQECECCGKVFSIKKAGEVSETGEGWVCIDCVESEEKGE</sequence>
<organism evidence="1">
    <name type="scientific">viral metagenome</name>
    <dbReference type="NCBI Taxonomy" id="1070528"/>
    <lineage>
        <taxon>unclassified sequences</taxon>
        <taxon>metagenomes</taxon>
        <taxon>organismal metagenomes</taxon>
    </lineage>
</organism>
<dbReference type="EMBL" id="MT142525">
    <property type="protein sequence ID" value="QJA84201.1"/>
    <property type="molecule type" value="Genomic_DNA"/>
</dbReference>
<dbReference type="AlphaFoldDB" id="A0A6M3J882"/>
<accession>A0A6M3J882</accession>
<protein>
    <submittedName>
        <fullName evidence="1">Uncharacterized protein</fullName>
    </submittedName>
</protein>
<dbReference type="EMBL" id="MT141533">
    <property type="protein sequence ID" value="QJA65152.1"/>
    <property type="molecule type" value="Genomic_DNA"/>
</dbReference>
<gene>
    <name evidence="2" type="ORF">MM415A00216_0045</name>
    <name evidence="1" type="ORF">MM415B00427_0006</name>
</gene>
<evidence type="ECO:0000313" key="1">
    <source>
        <dbReference type="EMBL" id="QJA65152.1"/>
    </source>
</evidence>
<proteinExistence type="predicted"/>